<comment type="caution">
    <text evidence="11">The sequence shown here is derived from an EMBL/GenBank/DDBJ whole genome shotgun (WGS) entry which is preliminary data.</text>
</comment>
<feature type="transmembrane region" description="Helical" evidence="8">
    <location>
        <begin position="184"/>
        <end position="206"/>
    </location>
</feature>
<dbReference type="SUPFAM" id="SSF158472">
    <property type="entry name" value="HAMP domain-like"/>
    <property type="match status" value="1"/>
</dbReference>
<dbReference type="InterPro" id="IPR001932">
    <property type="entry name" value="PPM-type_phosphatase-like_dom"/>
</dbReference>
<name>A0A918VCI7_9SPHN</name>
<evidence type="ECO:0000256" key="8">
    <source>
        <dbReference type="SAM" id="Phobius"/>
    </source>
</evidence>
<dbReference type="CDD" id="cd12912">
    <property type="entry name" value="PDC2_MCP_like"/>
    <property type="match status" value="1"/>
</dbReference>
<dbReference type="GO" id="GO:0007165">
    <property type="term" value="P:signal transduction"/>
    <property type="evidence" value="ECO:0007669"/>
    <property type="project" value="InterPro"/>
</dbReference>
<keyword evidence="5 8" id="KW-1133">Transmembrane helix</keyword>
<dbReference type="CDD" id="cd06225">
    <property type="entry name" value="HAMP"/>
    <property type="match status" value="1"/>
</dbReference>
<dbReference type="AlphaFoldDB" id="A0A918VCI7"/>
<dbReference type="Pfam" id="PF07228">
    <property type="entry name" value="SpoIIE"/>
    <property type="match status" value="1"/>
</dbReference>
<keyword evidence="2" id="KW-1003">Cell membrane</keyword>
<evidence type="ECO:0000256" key="6">
    <source>
        <dbReference type="ARBA" id="ARBA00023136"/>
    </source>
</evidence>
<keyword evidence="4" id="KW-0378">Hydrolase</keyword>
<dbReference type="Gene3D" id="6.10.340.10">
    <property type="match status" value="1"/>
</dbReference>
<dbReference type="Pfam" id="PF00672">
    <property type="entry name" value="HAMP"/>
    <property type="match status" value="1"/>
</dbReference>
<evidence type="ECO:0000259" key="10">
    <source>
        <dbReference type="PROSITE" id="PS51746"/>
    </source>
</evidence>
<evidence type="ECO:0000256" key="7">
    <source>
        <dbReference type="SAM" id="Coils"/>
    </source>
</evidence>
<evidence type="ECO:0000256" key="4">
    <source>
        <dbReference type="ARBA" id="ARBA00022801"/>
    </source>
</evidence>
<dbReference type="InterPro" id="IPR036457">
    <property type="entry name" value="PPM-type-like_dom_sf"/>
</dbReference>
<dbReference type="PROSITE" id="PS51746">
    <property type="entry name" value="PPM_2"/>
    <property type="match status" value="1"/>
</dbReference>
<comment type="subcellular location">
    <subcellularLocation>
        <location evidence="1">Cell membrane</location>
        <topology evidence="1">Multi-pass membrane protein</topology>
    </subcellularLocation>
</comment>
<reference evidence="11" key="1">
    <citation type="journal article" date="2014" name="Int. J. Syst. Evol. Microbiol.">
        <title>Complete genome sequence of Corynebacterium casei LMG S-19264T (=DSM 44701T), isolated from a smear-ripened cheese.</title>
        <authorList>
            <consortium name="US DOE Joint Genome Institute (JGI-PGF)"/>
            <person name="Walter F."/>
            <person name="Albersmeier A."/>
            <person name="Kalinowski J."/>
            <person name="Ruckert C."/>
        </authorList>
    </citation>
    <scope>NUCLEOTIDE SEQUENCE</scope>
    <source>
        <strain evidence="11">KCTC 32422</strain>
    </source>
</reference>
<keyword evidence="12" id="KW-1185">Reference proteome</keyword>
<keyword evidence="3 8" id="KW-0812">Transmembrane</keyword>
<dbReference type="SMART" id="SM00304">
    <property type="entry name" value="HAMP"/>
    <property type="match status" value="1"/>
</dbReference>
<accession>A0A918VCI7</accession>
<evidence type="ECO:0000256" key="2">
    <source>
        <dbReference type="ARBA" id="ARBA00022475"/>
    </source>
</evidence>
<sequence>MVFFADRQGAYVSSIGSYGNVADRPYFREIMSGARDQVISEPLVSRATGATVFVIASAVKDKDGRVVGLVAATVLLDTLTEIAGAVSVAENGFGWVMDHKGLLISHPSPNVRMKLNLLESSRNGYSGLEPIAAALKQGKSGFGEYRRPDGEVFATIYTPIPNTPNWGLGVSMPKAQMMAKADRLMRLVVIGIALVLTTTILVVIIVSARISAPILALVQSTEAVSRGNLDATIDIRTGDEIETLAQAFRRMMAELKTYIANLQKVTSEKERVESELHVANRIQASMLPRIFPPFPDIREIDLFATMQPAREVGGDFFDFFVLEDGRLCFCVGDVSGKGVPAALFMVIVMTILRNQAMHDADLARIFSQTNRMLCADNDEMMFVTVFMGILDPRTGGLEYVSAGHNPPALARQDGDFAFLRSAPSLAMGVIEDIDFEAHSTQLAPGDTLFVYSDGVTEAMDVRGELMGEPRTLDALNALKFRPVRELVDGMDARIKAFANGAPPSDDITMLAVEMVR</sequence>
<evidence type="ECO:0008006" key="13">
    <source>
        <dbReference type="Google" id="ProtNLM"/>
    </source>
</evidence>
<dbReference type="InterPro" id="IPR029151">
    <property type="entry name" value="Sensor-like_sf"/>
</dbReference>
<reference evidence="11" key="2">
    <citation type="submission" date="2020-09" db="EMBL/GenBank/DDBJ databases">
        <authorList>
            <person name="Sun Q."/>
            <person name="Kim S."/>
        </authorList>
    </citation>
    <scope>NUCLEOTIDE SEQUENCE</scope>
    <source>
        <strain evidence="11">KCTC 32422</strain>
    </source>
</reference>
<protein>
    <recommendedName>
        <fullName evidence="13">Sigma-B regulation protein RsbU (Phosphoserine phosphatase)</fullName>
    </recommendedName>
</protein>
<organism evidence="11 12">
    <name type="scientific">Novosphingobium arvoryzae</name>
    <dbReference type="NCBI Taxonomy" id="1256514"/>
    <lineage>
        <taxon>Bacteria</taxon>
        <taxon>Pseudomonadati</taxon>
        <taxon>Pseudomonadota</taxon>
        <taxon>Alphaproteobacteria</taxon>
        <taxon>Sphingomonadales</taxon>
        <taxon>Sphingomonadaceae</taxon>
        <taxon>Novosphingobium</taxon>
    </lineage>
</organism>
<evidence type="ECO:0000313" key="12">
    <source>
        <dbReference type="Proteomes" id="UP000634139"/>
    </source>
</evidence>
<dbReference type="InterPro" id="IPR003660">
    <property type="entry name" value="HAMP_dom"/>
</dbReference>
<feature type="coiled-coil region" evidence="7">
    <location>
        <begin position="255"/>
        <end position="282"/>
    </location>
</feature>
<evidence type="ECO:0000259" key="9">
    <source>
        <dbReference type="PROSITE" id="PS50885"/>
    </source>
</evidence>
<evidence type="ECO:0000256" key="1">
    <source>
        <dbReference type="ARBA" id="ARBA00004651"/>
    </source>
</evidence>
<dbReference type="InterPro" id="IPR033479">
    <property type="entry name" value="dCache_1"/>
</dbReference>
<dbReference type="SMART" id="SM00331">
    <property type="entry name" value="PP2C_SIG"/>
    <property type="match status" value="1"/>
</dbReference>
<evidence type="ECO:0000313" key="11">
    <source>
        <dbReference type="EMBL" id="GGZ88206.1"/>
    </source>
</evidence>
<dbReference type="CDD" id="cd12914">
    <property type="entry name" value="PDC1_DGC_like"/>
    <property type="match status" value="1"/>
</dbReference>
<dbReference type="GO" id="GO:0005886">
    <property type="term" value="C:plasma membrane"/>
    <property type="evidence" value="ECO:0007669"/>
    <property type="project" value="UniProtKB-SubCell"/>
</dbReference>
<feature type="domain" description="HAMP" evidence="9">
    <location>
        <begin position="208"/>
        <end position="260"/>
    </location>
</feature>
<dbReference type="Gene3D" id="3.60.40.10">
    <property type="entry name" value="PPM-type phosphatase domain"/>
    <property type="match status" value="1"/>
</dbReference>
<dbReference type="Proteomes" id="UP000634139">
    <property type="component" value="Unassembled WGS sequence"/>
</dbReference>
<gene>
    <name evidence="11" type="ORF">GCM10011617_03810</name>
</gene>
<dbReference type="Pfam" id="PF02743">
    <property type="entry name" value="dCache_1"/>
    <property type="match status" value="1"/>
</dbReference>
<dbReference type="GO" id="GO:0016791">
    <property type="term" value="F:phosphatase activity"/>
    <property type="evidence" value="ECO:0007669"/>
    <property type="project" value="TreeGrafter"/>
</dbReference>
<keyword evidence="7" id="KW-0175">Coiled coil</keyword>
<dbReference type="InterPro" id="IPR052016">
    <property type="entry name" value="Bact_Sigma-Reg"/>
</dbReference>
<dbReference type="SUPFAM" id="SSF103190">
    <property type="entry name" value="Sensory domain-like"/>
    <property type="match status" value="1"/>
</dbReference>
<dbReference type="PANTHER" id="PTHR43156">
    <property type="entry name" value="STAGE II SPORULATION PROTEIN E-RELATED"/>
    <property type="match status" value="1"/>
</dbReference>
<dbReference type="Gene3D" id="3.30.450.20">
    <property type="entry name" value="PAS domain"/>
    <property type="match status" value="1"/>
</dbReference>
<feature type="domain" description="PPM-type phosphatase" evidence="10">
    <location>
        <begin position="300"/>
        <end position="514"/>
    </location>
</feature>
<evidence type="ECO:0000256" key="3">
    <source>
        <dbReference type="ARBA" id="ARBA00022692"/>
    </source>
</evidence>
<dbReference type="EMBL" id="BMZD01000001">
    <property type="protein sequence ID" value="GGZ88206.1"/>
    <property type="molecule type" value="Genomic_DNA"/>
</dbReference>
<keyword evidence="6 8" id="KW-0472">Membrane</keyword>
<proteinExistence type="predicted"/>
<dbReference type="SUPFAM" id="SSF81606">
    <property type="entry name" value="PP2C-like"/>
    <property type="match status" value="1"/>
</dbReference>
<evidence type="ECO:0000256" key="5">
    <source>
        <dbReference type="ARBA" id="ARBA00022989"/>
    </source>
</evidence>
<dbReference type="PANTHER" id="PTHR43156:SF2">
    <property type="entry name" value="STAGE II SPORULATION PROTEIN E"/>
    <property type="match status" value="1"/>
</dbReference>
<dbReference type="PROSITE" id="PS50885">
    <property type="entry name" value="HAMP"/>
    <property type="match status" value="1"/>
</dbReference>